<dbReference type="InterPro" id="IPR026204">
    <property type="entry name" value="GRIPAP1"/>
</dbReference>
<dbReference type="GO" id="GO:0099152">
    <property type="term" value="P:regulation of neurotransmitter receptor transport, endosome to postsynaptic membrane"/>
    <property type="evidence" value="ECO:0007669"/>
    <property type="project" value="TreeGrafter"/>
</dbReference>
<dbReference type="PANTHER" id="PTHR18978:SF1">
    <property type="entry name" value="GRIP1-ASSOCIATED PROTEIN 1"/>
    <property type="match status" value="1"/>
</dbReference>
<feature type="coiled-coil region" evidence="1">
    <location>
        <begin position="24"/>
        <end position="81"/>
    </location>
</feature>
<evidence type="ECO:0000313" key="4">
    <source>
        <dbReference type="Proteomes" id="UP000527355"/>
    </source>
</evidence>
<accession>A0A7J7YCX2</accession>
<dbReference type="GO" id="GO:1905244">
    <property type="term" value="P:regulation of modification of synaptic structure"/>
    <property type="evidence" value="ECO:0007669"/>
    <property type="project" value="TreeGrafter"/>
</dbReference>
<keyword evidence="1" id="KW-0175">Coiled coil</keyword>
<evidence type="ECO:0000256" key="1">
    <source>
        <dbReference type="SAM" id="Coils"/>
    </source>
</evidence>
<feature type="compositionally biased region" description="Polar residues" evidence="2">
    <location>
        <begin position="575"/>
        <end position="588"/>
    </location>
</feature>
<proteinExistence type="predicted"/>
<dbReference type="GO" id="GO:0098837">
    <property type="term" value="C:postsynaptic recycling endosome"/>
    <property type="evidence" value="ECO:0007669"/>
    <property type="project" value="TreeGrafter"/>
</dbReference>
<dbReference type="Proteomes" id="UP000527355">
    <property type="component" value="Unassembled WGS sequence"/>
</dbReference>
<gene>
    <name evidence="3" type="ORF">mMyoMyo1_006010</name>
</gene>
<dbReference type="GO" id="GO:0098978">
    <property type="term" value="C:glutamatergic synapse"/>
    <property type="evidence" value="ECO:0007669"/>
    <property type="project" value="TreeGrafter"/>
</dbReference>
<dbReference type="GO" id="GO:0099158">
    <property type="term" value="P:regulation of recycling endosome localization within postsynapse"/>
    <property type="evidence" value="ECO:0007669"/>
    <property type="project" value="TreeGrafter"/>
</dbReference>
<sequence>MLQAKLHSQEEDFRLQNSTLMAEFSKLCSQMEHLELENQQLKDEASKAGAAQAGSVVDGELLRLQAENTALQKNVAALQERYGKEAGKSTAAIEGQGDQLENQTPTVLSPMPLAEVELKWEMEKEEKKLLWEQLQGLESSKQAETSRLQEELAKLSEKLKKKQESFCRLQTEKETLFNDSRNKIEELQQRKEADLKAQLARNQKLQQELDAANQSLAELRDQRQGERLEHAAALRALQDQIQTAKTQELNMLREQTAQLTSELQLRQTEYEHLMGQKDDLNSQLQESLRANSRLLEQLQEISQEKEQLTQELQDARKSAEKRKAMLDELAIETLQEKSQHKEELGAVRLRHEKEVLGVRARYERELRELHEDKKRQEEELRAQIREEKARTRELESLQQTVEELQAQVHSMDGAKGWFERRLKEAEESLQQQQQEQEDALKQCQEQHAKELKNKEEELQGVLDQLQQAQEERDSHLKTISNLKQEVKDTVDGQRILEKKGSATLKDLKRQLHLERKRADKLQERLQDILTNSKNRSGLEELVLSEMNSPSRTQTGDSSSVSSFSYREILREKESSTIPARSLSSSPQAQAPRPAELSDEEVAELFQRLAETQQEKWMLEEKVKHLEVSSASMAEDLCRKSAIIETYVMDSRIDVSVAAGHTDRSGLGSVLRDLVKPGDENLREMNKKLQNMLEEQLTKNMHLHKDMEVLSQEIVRLSKECVGSPEPDLQPGESS</sequence>
<feature type="region of interest" description="Disordered" evidence="2">
    <location>
        <begin position="572"/>
        <end position="599"/>
    </location>
</feature>
<keyword evidence="4" id="KW-1185">Reference proteome</keyword>
<dbReference type="EMBL" id="JABWUV010000004">
    <property type="protein sequence ID" value="KAF6359837.1"/>
    <property type="molecule type" value="Genomic_DNA"/>
</dbReference>
<evidence type="ECO:0000313" key="3">
    <source>
        <dbReference type="EMBL" id="KAF6359837.1"/>
    </source>
</evidence>
<dbReference type="VEuPathDB" id="HostDB:GeneID_118654562"/>
<dbReference type="PANTHER" id="PTHR18978">
    <property type="entry name" value="GRIP-1 ASSOCIATED PROTEIN 1"/>
    <property type="match status" value="1"/>
</dbReference>
<name>A0A7J7YCX2_MYOMY</name>
<feature type="coiled-coil region" evidence="1">
    <location>
        <begin position="359"/>
        <end position="531"/>
    </location>
</feature>
<protein>
    <submittedName>
        <fullName evidence="3">GRIP1 associated protein 1</fullName>
    </submittedName>
</protein>
<dbReference type="GO" id="GO:0098998">
    <property type="term" value="C:extrinsic component of postsynaptic early endosome membrane"/>
    <property type="evidence" value="ECO:0007669"/>
    <property type="project" value="TreeGrafter"/>
</dbReference>
<evidence type="ECO:0000256" key="2">
    <source>
        <dbReference type="SAM" id="MobiDB-lite"/>
    </source>
</evidence>
<dbReference type="GO" id="GO:0098887">
    <property type="term" value="P:neurotransmitter receptor transport, endosome to postsynaptic membrane"/>
    <property type="evidence" value="ECO:0007669"/>
    <property type="project" value="TreeGrafter"/>
</dbReference>
<comment type="caution">
    <text evidence="3">The sequence shown here is derived from an EMBL/GenBank/DDBJ whole genome shotgun (WGS) entry which is preliminary data.</text>
</comment>
<dbReference type="AlphaFoldDB" id="A0A7J7YCX2"/>
<organism evidence="3 4">
    <name type="scientific">Myotis myotis</name>
    <name type="common">Greater mouse-eared bat</name>
    <name type="synonym">Vespertilio myotis</name>
    <dbReference type="NCBI Taxonomy" id="51298"/>
    <lineage>
        <taxon>Eukaryota</taxon>
        <taxon>Metazoa</taxon>
        <taxon>Chordata</taxon>
        <taxon>Craniata</taxon>
        <taxon>Vertebrata</taxon>
        <taxon>Euteleostomi</taxon>
        <taxon>Mammalia</taxon>
        <taxon>Eutheria</taxon>
        <taxon>Laurasiatheria</taxon>
        <taxon>Chiroptera</taxon>
        <taxon>Yangochiroptera</taxon>
        <taxon>Vespertilionidae</taxon>
        <taxon>Myotis</taxon>
    </lineage>
</organism>
<feature type="coiled-coil region" evidence="1">
    <location>
        <begin position="138"/>
        <end position="332"/>
    </location>
</feature>
<reference evidence="3 4" key="1">
    <citation type="journal article" date="2020" name="Nature">
        <title>Six reference-quality genomes reveal evolution of bat adaptations.</title>
        <authorList>
            <person name="Jebb D."/>
            <person name="Huang Z."/>
            <person name="Pippel M."/>
            <person name="Hughes G.M."/>
            <person name="Lavrichenko K."/>
            <person name="Devanna P."/>
            <person name="Winkler S."/>
            <person name="Jermiin L.S."/>
            <person name="Skirmuntt E.C."/>
            <person name="Katzourakis A."/>
            <person name="Burkitt-Gray L."/>
            <person name="Ray D.A."/>
            <person name="Sullivan K.A.M."/>
            <person name="Roscito J.G."/>
            <person name="Kirilenko B.M."/>
            <person name="Davalos L.M."/>
            <person name="Corthals A.P."/>
            <person name="Power M.L."/>
            <person name="Jones G."/>
            <person name="Ransome R.D."/>
            <person name="Dechmann D.K.N."/>
            <person name="Locatelli A.G."/>
            <person name="Puechmaille S.J."/>
            <person name="Fedrigo O."/>
            <person name="Jarvis E.D."/>
            <person name="Hiller M."/>
            <person name="Vernes S.C."/>
            <person name="Myers E.W."/>
            <person name="Teeling E.C."/>
        </authorList>
    </citation>
    <scope>NUCLEOTIDE SEQUENCE [LARGE SCALE GENOMIC DNA]</scope>
    <source>
        <strain evidence="3">MMyoMyo1</strain>
        <tissue evidence="3">Flight muscle</tissue>
    </source>
</reference>